<dbReference type="PROSITE" id="PS51194">
    <property type="entry name" value="HELICASE_CTER"/>
    <property type="match status" value="1"/>
</dbReference>
<dbReference type="InterPro" id="IPR027417">
    <property type="entry name" value="P-loop_NTPase"/>
</dbReference>
<keyword evidence="5" id="KW-0067">ATP-binding</keyword>
<evidence type="ECO:0000256" key="3">
    <source>
        <dbReference type="ARBA" id="ARBA00022801"/>
    </source>
</evidence>
<name>E6MI17_9FIRM</name>
<dbReference type="GO" id="GO:0003724">
    <property type="term" value="F:RNA helicase activity"/>
    <property type="evidence" value="ECO:0007669"/>
    <property type="project" value="UniProtKB-EC"/>
</dbReference>
<dbReference type="PANTHER" id="PTHR12131">
    <property type="entry name" value="ATP-DEPENDENT RNA AND DNA HELICASE"/>
    <property type="match status" value="1"/>
</dbReference>
<evidence type="ECO:0000259" key="10">
    <source>
        <dbReference type="PROSITE" id="PS51194"/>
    </source>
</evidence>
<protein>
    <recommendedName>
        <fullName evidence="1">RNA helicase</fullName>
        <ecNumber evidence="1">3.6.4.13</ecNumber>
    </recommendedName>
</protein>
<dbReference type="PROSITE" id="PS51192">
    <property type="entry name" value="HELICASE_ATP_BIND_1"/>
    <property type="match status" value="1"/>
</dbReference>
<dbReference type="InterPro" id="IPR014001">
    <property type="entry name" value="Helicase_ATP-bd"/>
</dbReference>
<evidence type="ECO:0000256" key="7">
    <source>
        <dbReference type="ARBA" id="ARBA00047984"/>
    </source>
</evidence>
<dbReference type="Pfam" id="PF00271">
    <property type="entry name" value="Helicase_C"/>
    <property type="match status" value="1"/>
</dbReference>
<keyword evidence="2" id="KW-0547">Nucleotide-binding</keyword>
<dbReference type="InterPro" id="IPR044774">
    <property type="entry name" value="Suv3_DEXQc"/>
</dbReference>
<gene>
    <name evidence="11" type="ORF">HMP0721_1722</name>
</gene>
<proteinExistence type="predicted"/>
<evidence type="ECO:0000256" key="8">
    <source>
        <dbReference type="SAM" id="MobiDB-lite"/>
    </source>
</evidence>
<dbReference type="SUPFAM" id="SSF52540">
    <property type="entry name" value="P-loop containing nucleoside triphosphate hydrolases"/>
    <property type="match status" value="1"/>
</dbReference>
<dbReference type="AlphaFoldDB" id="E6MI17"/>
<dbReference type="Proteomes" id="UP000004754">
    <property type="component" value="Unassembled WGS sequence"/>
</dbReference>
<dbReference type="InterPro" id="IPR055206">
    <property type="entry name" value="DEXQc_SUV3"/>
</dbReference>
<dbReference type="GO" id="GO:0005524">
    <property type="term" value="F:ATP binding"/>
    <property type="evidence" value="ECO:0007669"/>
    <property type="project" value="UniProtKB-KW"/>
</dbReference>
<dbReference type="CDD" id="cd17913">
    <property type="entry name" value="DEXQc_Suv3"/>
    <property type="match status" value="1"/>
</dbReference>
<feature type="domain" description="Helicase C-terminal" evidence="10">
    <location>
        <begin position="379"/>
        <end position="548"/>
    </location>
</feature>
<organism evidence="11 12">
    <name type="scientific">Pseudoramibacter alactolyticus ATCC 23263</name>
    <dbReference type="NCBI Taxonomy" id="887929"/>
    <lineage>
        <taxon>Bacteria</taxon>
        <taxon>Bacillati</taxon>
        <taxon>Bacillota</taxon>
        <taxon>Clostridia</taxon>
        <taxon>Eubacteriales</taxon>
        <taxon>Eubacteriaceae</taxon>
        <taxon>Pseudoramibacter</taxon>
    </lineage>
</organism>
<feature type="compositionally biased region" description="Basic residues" evidence="8">
    <location>
        <begin position="23"/>
        <end position="44"/>
    </location>
</feature>
<dbReference type="HOGENOM" id="CLU_387749_0_0_9"/>
<evidence type="ECO:0000256" key="4">
    <source>
        <dbReference type="ARBA" id="ARBA00022806"/>
    </source>
</evidence>
<reference evidence="11 12" key="1">
    <citation type="submission" date="2010-12" db="EMBL/GenBank/DDBJ databases">
        <authorList>
            <person name="Muzny D."/>
            <person name="Qin X."/>
            <person name="Deng J."/>
            <person name="Jiang H."/>
            <person name="Liu Y."/>
            <person name="Qu J."/>
            <person name="Song X.-Z."/>
            <person name="Zhang L."/>
            <person name="Thornton R."/>
            <person name="Coyle M."/>
            <person name="Francisco L."/>
            <person name="Jackson L."/>
            <person name="Javaid M."/>
            <person name="Korchina V."/>
            <person name="Kovar C."/>
            <person name="Mata R."/>
            <person name="Mathew T."/>
            <person name="Ngo R."/>
            <person name="Nguyen L."/>
            <person name="Nguyen N."/>
            <person name="Okwuonu G."/>
            <person name="Ongeri F."/>
            <person name="Pham C."/>
            <person name="Simmons D."/>
            <person name="Wilczek-Boney K."/>
            <person name="Hale W."/>
            <person name="Jakkamsetti A."/>
            <person name="Pham P."/>
            <person name="Ruth R."/>
            <person name="San Lucas F."/>
            <person name="Warren J."/>
            <person name="Zhang J."/>
            <person name="Zhao Z."/>
            <person name="Zhou C."/>
            <person name="Zhu D."/>
            <person name="Lee S."/>
            <person name="Bess C."/>
            <person name="Blankenburg K."/>
            <person name="Forbes L."/>
            <person name="Fu Q."/>
            <person name="Gubbala S."/>
            <person name="Hirani K."/>
            <person name="Jayaseelan J.C."/>
            <person name="Lara F."/>
            <person name="Munidasa M."/>
            <person name="Palculict T."/>
            <person name="Patil S."/>
            <person name="Pu L.-L."/>
            <person name="Saada N."/>
            <person name="Tang L."/>
            <person name="Weissenberger G."/>
            <person name="Zhu Y."/>
            <person name="Hemphill L."/>
            <person name="Shang Y."/>
            <person name="Youmans B."/>
            <person name="Ayvaz T."/>
            <person name="Ross M."/>
            <person name="Santibanez J."/>
            <person name="Aqrawi P."/>
            <person name="Gross S."/>
            <person name="Joshi V."/>
            <person name="Fowler G."/>
            <person name="Nazareth L."/>
            <person name="Reid J."/>
            <person name="Worley K."/>
            <person name="Petrosino J."/>
            <person name="Highlander S."/>
            <person name="Gibbs R."/>
        </authorList>
    </citation>
    <scope>NUCLEOTIDE SEQUENCE [LARGE SCALE GENOMIC DNA]</scope>
    <source>
        <strain evidence="11 12">ATCC 23263</strain>
    </source>
</reference>
<keyword evidence="6" id="KW-0809">Transit peptide</keyword>
<feature type="compositionally biased region" description="Polar residues" evidence="8">
    <location>
        <begin position="1"/>
        <end position="13"/>
    </location>
</feature>
<accession>E6MI17</accession>
<feature type="domain" description="Helicase ATP-binding" evidence="9">
    <location>
        <begin position="225"/>
        <end position="362"/>
    </location>
</feature>
<evidence type="ECO:0000313" key="12">
    <source>
        <dbReference type="Proteomes" id="UP000004754"/>
    </source>
</evidence>
<evidence type="ECO:0000259" key="9">
    <source>
        <dbReference type="PROSITE" id="PS51192"/>
    </source>
</evidence>
<keyword evidence="3" id="KW-0378">Hydrolase</keyword>
<keyword evidence="12" id="KW-1185">Reference proteome</keyword>
<evidence type="ECO:0000256" key="2">
    <source>
        <dbReference type="ARBA" id="ARBA00022741"/>
    </source>
</evidence>
<dbReference type="InterPro" id="IPR050699">
    <property type="entry name" value="RNA-DNA_Helicase"/>
</dbReference>
<evidence type="ECO:0000256" key="6">
    <source>
        <dbReference type="ARBA" id="ARBA00022946"/>
    </source>
</evidence>
<dbReference type="OrthoDB" id="9807155at2"/>
<comment type="caution">
    <text evidence="11">The sequence shown here is derived from an EMBL/GenBank/DDBJ whole genome shotgun (WGS) entry which is preliminary data.</text>
</comment>
<evidence type="ECO:0000256" key="1">
    <source>
        <dbReference type="ARBA" id="ARBA00012552"/>
    </source>
</evidence>
<dbReference type="EC" id="3.6.4.13" evidence="1"/>
<sequence length="712" mass="81035">MPDQHQNSTKQQGTATPAEAAKPKKRRHHRRCNSSQQRKAKRRQFAQSEENGRIKRAMRAAVYPTREAVRRLAAAVYDQRLSTQRLFAGSFRHRRPIDEQVEFELRRWEARGRDPLAYFYFDGRRELGHQRLRRLFDEQNPALVGKKKFVSDRGHWVDVTETVDRRLDRLWKTVLETDIFGGFSVAHILAQLGKNPHYPFVHQRLQARQALLRRIPDHIPDLFPLARELNRHFIFHVGPTNSGKTHDAIVACESALRGVYLAPLRLLAMEIAERMNADGVACSMVTGEEENRIPGANHMASTIEMMSEEQVYDVAVIDECQLIADRERGWAWTQAVLGIAAATVHACMAPEALPLMRALVTECGDSFEVVPHERATPLAMEPGDVAFPEDVRPGDALVVFSRRSVLQAASMLEDAGRRVSVIYGALPYAARRAETHKFLSGETDMVVATDAIGMGMNLPVKRIVFLETRKFDGVEKRELTIPEVKQIAGRAGRRGYAEKGWVNASFDRERIAGQLAGETPAIATARTTMPRFLAKMDRPLSETMQDWQGLPDEGIYQKTDMSRAIALCLWLEQHCPLDKISMLRAITIPFAEDDEDMLAIWQQAMRNVQVGRPVLGRLSRVVCQPGDGLDALEKKHRLLDLYYYLQRSFGDRELYADLEKKDILDCKQAVSAAIVRRLKKAKRVYKRCRICGKKLPWNDPKRICDACYHKMV</sequence>
<dbReference type="RefSeq" id="WP_006599144.1">
    <property type="nucleotide sequence ID" value="NZ_GL622359.1"/>
</dbReference>
<dbReference type="EMBL" id="AEQN01000022">
    <property type="protein sequence ID" value="EFV01341.1"/>
    <property type="molecule type" value="Genomic_DNA"/>
</dbReference>
<dbReference type="SMART" id="SM00490">
    <property type="entry name" value="HELICc"/>
    <property type="match status" value="1"/>
</dbReference>
<keyword evidence="4 11" id="KW-0347">Helicase</keyword>
<dbReference type="GO" id="GO:0016787">
    <property type="term" value="F:hydrolase activity"/>
    <property type="evidence" value="ECO:0007669"/>
    <property type="project" value="UniProtKB-KW"/>
</dbReference>
<dbReference type="Gene3D" id="3.40.50.300">
    <property type="entry name" value="P-loop containing nucleotide triphosphate hydrolases"/>
    <property type="match status" value="2"/>
</dbReference>
<evidence type="ECO:0000256" key="5">
    <source>
        <dbReference type="ARBA" id="ARBA00022840"/>
    </source>
</evidence>
<feature type="region of interest" description="Disordered" evidence="8">
    <location>
        <begin position="1"/>
        <end position="52"/>
    </location>
</feature>
<comment type="catalytic activity">
    <reaction evidence="7">
        <text>ATP + H2O = ADP + phosphate + H(+)</text>
        <dbReference type="Rhea" id="RHEA:13065"/>
        <dbReference type="ChEBI" id="CHEBI:15377"/>
        <dbReference type="ChEBI" id="CHEBI:15378"/>
        <dbReference type="ChEBI" id="CHEBI:30616"/>
        <dbReference type="ChEBI" id="CHEBI:43474"/>
        <dbReference type="ChEBI" id="CHEBI:456216"/>
        <dbReference type="EC" id="3.6.4.13"/>
    </reaction>
</comment>
<dbReference type="Pfam" id="PF22527">
    <property type="entry name" value="DEXQc_Suv3"/>
    <property type="match status" value="1"/>
</dbReference>
<evidence type="ECO:0000313" key="11">
    <source>
        <dbReference type="EMBL" id="EFV01341.1"/>
    </source>
</evidence>
<dbReference type="InterPro" id="IPR001650">
    <property type="entry name" value="Helicase_C-like"/>
</dbReference>
<dbReference type="eggNOG" id="COG4581">
    <property type="taxonomic scope" value="Bacteria"/>
</dbReference>
<dbReference type="PANTHER" id="PTHR12131:SF1">
    <property type="entry name" value="ATP-DEPENDENT RNA HELICASE SUPV3L1, MITOCHONDRIAL-RELATED"/>
    <property type="match status" value="1"/>
</dbReference>
<dbReference type="STRING" id="887929.HMP0721_1722"/>